<dbReference type="OrthoDB" id="9771846at2"/>
<gene>
    <name evidence="1" type="ORF">SAMN05660748_0987</name>
</gene>
<dbReference type="Proteomes" id="UP000219435">
    <property type="component" value="Unassembled WGS sequence"/>
</dbReference>
<sequence length="299" mass="31670">MTTTLVVSPSVTASHAARFCATAAAAIAGGADLRAVLVANSAETQALAAQWPDIVVPGSNAGFAASINLAAAGRSFRWLVVANDDMEFVPEAFEALAAHLAGEPDDRPHLIRLTDEPWRHLPGTAGVFAGLSLVEKVAYGLGRPLSRESTPREDDVYPSFGLVAISARLWQQTNGMEEQLPFCYEDAWFVRQARAAAPDLRITSFDLGVPHALSSSTGAKIHLVLPVIAWSAVVYLQLLGVPPLRARAVCLAALVIRAPLSLAGTANRRRHLLGIGRSVWAIVTDRRPSLPAPTGPAPS</sequence>
<dbReference type="EMBL" id="OBQI01000001">
    <property type="protein sequence ID" value="SOC47730.1"/>
    <property type="molecule type" value="Genomic_DNA"/>
</dbReference>
<evidence type="ECO:0008006" key="3">
    <source>
        <dbReference type="Google" id="ProtNLM"/>
    </source>
</evidence>
<evidence type="ECO:0000313" key="1">
    <source>
        <dbReference type="EMBL" id="SOC47730.1"/>
    </source>
</evidence>
<dbReference type="InterPro" id="IPR029044">
    <property type="entry name" value="Nucleotide-diphossugar_trans"/>
</dbReference>
<accession>A0A285V0Z4</accession>
<proteinExistence type="predicted"/>
<reference evidence="2" key="1">
    <citation type="submission" date="2017-08" db="EMBL/GenBank/DDBJ databases">
        <authorList>
            <person name="Varghese N."/>
            <person name="Submissions S."/>
        </authorList>
    </citation>
    <scope>NUCLEOTIDE SEQUENCE [LARGE SCALE GENOMIC DNA]</scope>
    <source>
        <strain evidence="2">DSM 4725</strain>
    </source>
</reference>
<dbReference type="AlphaFoldDB" id="A0A285V0Z4"/>
<keyword evidence="2" id="KW-1185">Reference proteome</keyword>
<dbReference type="Gene3D" id="3.90.550.10">
    <property type="entry name" value="Spore Coat Polysaccharide Biosynthesis Protein SpsA, Chain A"/>
    <property type="match status" value="1"/>
</dbReference>
<dbReference type="SUPFAM" id="SSF53448">
    <property type="entry name" value="Nucleotide-diphospho-sugar transferases"/>
    <property type="match status" value="1"/>
</dbReference>
<evidence type="ECO:0000313" key="2">
    <source>
        <dbReference type="Proteomes" id="UP000219435"/>
    </source>
</evidence>
<protein>
    <recommendedName>
        <fullName evidence="3">Glycosyltransferase, GT2 family</fullName>
    </recommendedName>
</protein>
<dbReference type="RefSeq" id="WP_097193821.1">
    <property type="nucleotide sequence ID" value="NZ_OBQI01000001.1"/>
</dbReference>
<organism evidence="1 2">
    <name type="scientific">Blastococcus aggregatus</name>
    <dbReference type="NCBI Taxonomy" id="38502"/>
    <lineage>
        <taxon>Bacteria</taxon>
        <taxon>Bacillati</taxon>
        <taxon>Actinomycetota</taxon>
        <taxon>Actinomycetes</taxon>
        <taxon>Geodermatophilales</taxon>
        <taxon>Geodermatophilaceae</taxon>
        <taxon>Blastococcus</taxon>
    </lineage>
</organism>
<name>A0A285V0Z4_9ACTN</name>